<dbReference type="AlphaFoldDB" id="A0AAW2EAD2"/>
<keyword evidence="2" id="KW-1185">Reference proteome</keyword>
<evidence type="ECO:0008006" key="3">
    <source>
        <dbReference type="Google" id="ProtNLM"/>
    </source>
</evidence>
<evidence type="ECO:0000313" key="2">
    <source>
        <dbReference type="Proteomes" id="UP001430953"/>
    </source>
</evidence>
<name>A0AAW2EAD2_9HYME</name>
<proteinExistence type="predicted"/>
<sequence length="113" mass="13452">MFFESNFFFLIAVPSIELFGFTFSDILRNGESLAGVEGYGPVYWFRRTHDHLLRRLYSCWLRRTFHHWFVVQPRTCLGDRGRYYRLCCLRQWCGGDARISPGDIPVYSGFCRH</sequence>
<protein>
    <recommendedName>
        <fullName evidence="3">Secreted protein</fullName>
    </recommendedName>
</protein>
<comment type="caution">
    <text evidence="1">The sequence shown here is derived from an EMBL/GenBank/DDBJ whole genome shotgun (WGS) entry which is preliminary data.</text>
</comment>
<accession>A0AAW2EAD2</accession>
<dbReference type="Proteomes" id="UP001430953">
    <property type="component" value="Unassembled WGS sequence"/>
</dbReference>
<reference evidence="1 2" key="1">
    <citation type="submission" date="2023-03" db="EMBL/GenBank/DDBJ databases">
        <title>High recombination rates correlate with genetic variation in Cardiocondyla obscurior ants.</title>
        <authorList>
            <person name="Errbii M."/>
        </authorList>
    </citation>
    <scope>NUCLEOTIDE SEQUENCE [LARGE SCALE GENOMIC DNA]</scope>
    <source>
        <strain evidence="1">Alpha-2009</strain>
        <tissue evidence="1">Whole body</tissue>
    </source>
</reference>
<evidence type="ECO:0000313" key="1">
    <source>
        <dbReference type="EMBL" id="KAL0100641.1"/>
    </source>
</evidence>
<gene>
    <name evidence="1" type="ORF">PUN28_019198</name>
</gene>
<dbReference type="EMBL" id="JADYXP020000025">
    <property type="protein sequence ID" value="KAL0100641.1"/>
    <property type="molecule type" value="Genomic_DNA"/>
</dbReference>
<organism evidence="1 2">
    <name type="scientific">Cardiocondyla obscurior</name>
    <dbReference type="NCBI Taxonomy" id="286306"/>
    <lineage>
        <taxon>Eukaryota</taxon>
        <taxon>Metazoa</taxon>
        <taxon>Ecdysozoa</taxon>
        <taxon>Arthropoda</taxon>
        <taxon>Hexapoda</taxon>
        <taxon>Insecta</taxon>
        <taxon>Pterygota</taxon>
        <taxon>Neoptera</taxon>
        <taxon>Endopterygota</taxon>
        <taxon>Hymenoptera</taxon>
        <taxon>Apocrita</taxon>
        <taxon>Aculeata</taxon>
        <taxon>Formicoidea</taxon>
        <taxon>Formicidae</taxon>
        <taxon>Myrmicinae</taxon>
        <taxon>Cardiocondyla</taxon>
    </lineage>
</organism>